<dbReference type="STRING" id="401625.A0A0P1BP77"/>
<proteinExistence type="inferred from homology"/>
<evidence type="ECO:0000256" key="8">
    <source>
        <dbReference type="RuleBase" id="RU000477"/>
    </source>
</evidence>
<feature type="transmembrane region" description="Helical" evidence="9">
    <location>
        <begin position="118"/>
        <end position="136"/>
    </location>
</feature>
<evidence type="ECO:0000256" key="7">
    <source>
        <dbReference type="ARBA" id="ARBA00023136"/>
    </source>
</evidence>
<feature type="transmembrane region" description="Helical" evidence="9">
    <location>
        <begin position="252"/>
        <end position="272"/>
    </location>
</feature>
<evidence type="ECO:0000256" key="1">
    <source>
        <dbReference type="ARBA" id="ARBA00004141"/>
    </source>
</evidence>
<keyword evidence="11" id="KW-1185">Reference proteome</keyword>
<feature type="transmembrane region" description="Helical" evidence="9">
    <location>
        <begin position="180"/>
        <end position="199"/>
    </location>
</feature>
<dbReference type="NCBIfam" id="TIGR00861">
    <property type="entry name" value="MIP"/>
    <property type="match status" value="1"/>
</dbReference>
<comment type="subcellular location">
    <subcellularLocation>
        <location evidence="1">Membrane</location>
        <topology evidence="1">Multi-pass membrane protein</topology>
    </subcellularLocation>
</comment>
<evidence type="ECO:0000256" key="2">
    <source>
        <dbReference type="ARBA" id="ARBA00006175"/>
    </source>
</evidence>
<dbReference type="Gene3D" id="1.20.1080.10">
    <property type="entry name" value="Glycerol uptake facilitator protein"/>
    <property type="match status" value="1"/>
</dbReference>
<feature type="transmembrane region" description="Helical" evidence="9">
    <location>
        <begin position="52"/>
        <end position="70"/>
    </location>
</feature>
<sequence length="445" mass="46845">MQPLTPSCESSSTLPLPNTCKDGFPNNSSQTPQLLVHANSSSSLLHSLKRDALAAMGEFVGTCAFLFLALGGAKTALSARDAQSSAAPDNATIMFISVSFGLALLVTVWSFYRVTGGLFNPAVTLALWICGCVGAVRAMMLALAQILAGITASALVSALTPGDVRMVQNALGLGVSVVQGLFTEALLTAVLVFTVLMLAAEKHRSTHLAPLGVGLSVFVCHLFGISQTGCGINPARSFGPSVVSRQFEGYHWIYWIGPILGSLFAAVFYKILHAVDYQLIVAGQDADSVDPTTAPPKDLFSKVYKQALQWNGNLIFYLDTKAAAEACTKQQALREASSAGMQAPTSVQVYNPCDTAQTEAVQSGQAVVLNINDYPRSLLAAPNFSTLSLGLPLAPMTNGTHRSAATQRSFFHRLANQEETGALGTMSACMQDVGAIAPPGSTHRS</sequence>
<dbReference type="PANTHER" id="PTHR19139">
    <property type="entry name" value="AQUAPORIN TRANSPORTER"/>
    <property type="match status" value="1"/>
</dbReference>
<evidence type="ECO:0000256" key="6">
    <source>
        <dbReference type="ARBA" id="ARBA00022989"/>
    </source>
</evidence>
<name>A0A0P1BP77_9BASI</name>
<keyword evidence="7 9" id="KW-0472">Membrane</keyword>
<keyword evidence="4 8" id="KW-0812">Transmembrane</keyword>
<dbReference type="GO" id="GO:0005886">
    <property type="term" value="C:plasma membrane"/>
    <property type="evidence" value="ECO:0007669"/>
    <property type="project" value="TreeGrafter"/>
</dbReference>
<evidence type="ECO:0000256" key="9">
    <source>
        <dbReference type="SAM" id="Phobius"/>
    </source>
</evidence>
<dbReference type="InterPro" id="IPR023271">
    <property type="entry name" value="Aquaporin-like"/>
</dbReference>
<dbReference type="AlphaFoldDB" id="A0A0P1BP77"/>
<dbReference type="FunFam" id="1.20.1080.10:FF:000014">
    <property type="entry name" value="Aquaporin 1"/>
    <property type="match status" value="1"/>
</dbReference>
<dbReference type="SUPFAM" id="SSF81338">
    <property type="entry name" value="Aquaporin-like"/>
    <property type="match status" value="1"/>
</dbReference>
<dbReference type="PRINTS" id="PR00783">
    <property type="entry name" value="MINTRINSICP"/>
</dbReference>
<evidence type="ECO:0000313" key="11">
    <source>
        <dbReference type="Proteomes" id="UP000054845"/>
    </source>
</evidence>
<keyword evidence="3 8" id="KW-0813">Transport</keyword>
<reference evidence="10 11" key="1">
    <citation type="submission" date="2014-09" db="EMBL/GenBank/DDBJ databases">
        <authorList>
            <person name="Magalhaes I.L.F."/>
            <person name="Oliveira U."/>
            <person name="Santos F.R."/>
            <person name="Vidigal T.H.D.A."/>
            <person name="Brescovit A.D."/>
            <person name="Santos A.J."/>
        </authorList>
    </citation>
    <scope>NUCLEOTIDE SEQUENCE [LARGE SCALE GENOMIC DNA]</scope>
</reference>
<accession>A0A0P1BP77</accession>
<keyword evidence="6 9" id="KW-1133">Transmembrane helix</keyword>
<evidence type="ECO:0000313" key="10">
    <source>
        <dbReference type="EMBL" id="CEH18654.1"/>
    </source>
</evidence>
<dbReference type="PANTHER" id="PTHR19139:SF199">
    <property type="entry name" value="MIP17260P"/>
    <property type="match status" value="1"/>
</dbReference>
<protein>
    <submittedName>
        <fullName evidence="10">Aquaporin (Major intrinsic protein family)</fullName>
    </submittedName>
</protein>
<feature type="transmembrane region" description="Helical" evidence="9">
    <location>
        <begin position="91"/>
        <end position="112"/>
    </location>
</feature>
<comment type="similarity">
    <text evidence="2 8">Belongs to the MIP/aquaporin (TC 1.A.8) family.</text>
</comment>
<dbReference type="GO" id="GO:0015250">
    <property type="term" value="F:water channel activity"/>
    <property type="evidence" value="ECO:0007669"/>
    <property type="project" value="TreeGrafter"/>
</dbReference>
<feature type="transmembrane region" description="Helical" evidence="9">
    <location>
        <begin position="141"/>
        <end position="160"/>
    </location>
</feature>
<dbReference type="InterPro" id="IPR000425">
    <property type="entry name" value="MIP"/>
</dbReference>
<dbReference type="EMBL" id="CCYA01000276">
    <property type="protein sequence ID" value="CEH18654.1"/>
    <property type="molecule type" value="Genomic_DNA"/>
</dbReference>
<evidence type="ECO:0000256" key="3">
    <source>
        <dbReference type="ARBA" id="ARBA00022448"/>
    </source>
</evidence>
<dbReference type="Pfam" id="PF00230">
    <property type="entry name" value="MIP"/>
    <property type="match status" value="1"/>
</dbReference>
<dbReference type="InterPro" id="IPR034294">
    <property type="entry name" value="Aquaporin_transptr"/>
</dbReference>
<dbReference type="Proteomes" id="UP000054845">
    <property type="component" value="Unassembled WGS sequence"/>
</dbReference>
<organism evidence="10 11">
    <name type="scientific">Ceraceosorus bombacis</name>
    <dbReference type="NCBI Taxonomy" id="401625"/>
    <lineage>
        <taxon>Eukaryota</taxon>
        <taxon>Fungi</taxon>
        <taxon>Dikarya</taxon>
        <taxon>Basidiomycota</taxon>
        <taxon>Ustilaginomycotina</taxon>
        <taxon>Exobasidiomycetes</taxon>
        <taxon>Ceraceosorales</taxon>
        <taxon>Ceraceosoraceae</taxon>
        <taxon>Ceraceosorus</taxon>
    </lineage>
</organism>
<evidence type="ECO:0000256" key="5">
    <source>
        <dbReference type="ARBA" id="ARBA00022737"/>
    </source>
</evidence>
<dbReference type="OrthoDB" id="3222at2759"/>
<feature type="transmembrane region" description="Helical" evidence="9">
    <location>
        <begin position="211"/>
        <end position="232"/>
    </location>
</feature>
<evidence type="ECO:0000256" key="4">
    <source>
        <dbReference type="ARBA" id="ARBA00022692"/>
    </source>
</evidence>
<keyword evidence="5" id="KW-0677">Repeat</keyword>